<dbReference type="PIRSF" id="PIRSF006809">
    <property type="entry name" value="GTP-binding_hflX_prd"/>
    <property type="match status" value="1"/>
</dbReference>
<dbReference type="FunFam" id="3.40.50.300:FF:000955">
    <property type="entry name" value="GTPase HflX"/>
    <property type="match status" value="1"/>
</dbReference>
<comment type="caution">
    <text evidence="10">The sequence shown here is derived from an EMBL/GenBank/DDBJ whole genome shotgun (WGS) entry which is preliminary data.</text>
</comment>
<dbReference type="InterPro" id="IPR016496">
    <property type="entry name" value="GTPase_HflX"/>
</dbReference>
<accession>A0A7J5AHT3</accession>
<dbReference type="InterPro" id="IPR042108">
    <property type="entry name" value="GTPase_HflX_N_sf"/>
</dbReference>
<feature type="binding site" evidence="8">
    <location>
        <position position="213"/>
    </location>
    <ligand>
        <name>Mg(2+)</name>
        <dbReference type="ChEBI" id="CHEBI:18420"/>
    </ligand>
</feature>
<dbReference type="Pfam" id="PF16360">
    <property type="entry name" value="GTP-bdg_M"/>
    <property type="match status" value="1"/>
</dbReference>
<dbReference type="NCBIfam" id="TIGR03156">
    <property type="entry name" value="GTP_HflX"/>
    <property type="match status" value="1"/>
</dbReference>
<feature type="domain" description="Hflx-type G" evidence="9">
    <location>
        <begin position="200"/>
        <end position="386"/>
    </location>
</feature>
<keyword evidence="4 8" id="KW-0460">Magnesium</keyword>
<feature type="binding site" evidence="8">
    <location>
        <position position="233"/>
    </location>
    <ligand>
        <name>Mg(2+)</name>
        <dbReference type="ChEBI" id="CHEBI:18420"/>
    </ligand>
</feature>
<dbReference type="PRINTS" id="PR00326">
    <property type="entry name" value="GTP1OBG"/>
</dbReference>
<keyword evidence="2 8" id="KW-0479">Metal-binding</keyword>
<evidence type="ECO:0000313" key="11">
    <source>
        <dbReference type="Proteomes" id="UP000490922"/>
    </source>
</evidence>
<dbReference type="Gene3D" id="3.40.50.11060">
    <property type="entry name" value="GTPase HflX, N-terminal domain"/>
    <property type="match status" value="1"/>
</dbReference>
<evidence type="ECO:0000256" key="8">
    <source>
        <dbReference type="PIRSR" id="PIRSR006809-2"/>
    </source>
</evidence>
<keyword evidence="5 6" id="KW-0342">GTP-binding</keyword>
<evidence type="ECO:0000256" key="1">
    <source>
        <dbReference type="ARBA" id="ARBA00022490"/>
    </source>
</evidence>
<dbReference type="InterPro" id="IPR027417">
    <property type="entry name" value="P-loop_NTPase"/>
</dbReference>
<keyword evidence="11" id="KW-1185">Reference proteome</keyword>
<gene>
    <name evidence="6 10" type="primary">hflX</name>
    <name evidence="10" type="ORF">F6464_07215</name>
</gene>
<evidence type="ECO:0000256" key="2">
    <source>
        <dbReference type="ARBA" id="ARBA00022723"/>
    </source>
</evidence>
<dbReference type="AlphaFoldDB" id="A0A7J5AHT3"/>
<dbReference type="FunFam" id="3.40.50.11060:FF:000001">
    <property type="entry name" value="GTPase HflX"/>
    <property type="match status" value="1"/>
</dbReference>
<evidence type="ECO:0000313" key="10">
    <source>
        <dbReference type="EMBL" id="KAB1157126.1"/>
    </source>
</evidence>
<dbReference type="InterPro" id="IPR025121">
    <property type="entry name" value="GTPase_HflX_N"/>
</dbReference>
<organism evidence="10 11">
    <name type="scientific">Flavobacterium luteum</name>
    <dbReference type="NCBI Taxonomy" id="2026654"/>
    <lineage>
        <taxon>Bacteria</taxon>
        <taxon>Pseudomonadati</taxon>
        <taxon>Bacteroidota</taxon>
        <taxon>Flavobacteriia</taxon>
        <taxon>Flavobacteriales</taxon>
        <taxon>Flavobacteriaceae</taxon>
        <taxon>Flavobacterium</taxon>
    </lineage>
</organism>
<dbReference type="CDD" id="cd01878">
    <property type="entry name" value="HflX"/>
    <property type="match status" value="1"/>
</dbReference>
<evidence type="ECO:0000256" key="5">
    <source>
        <dbReference type="ARBA" id="ARBA00023134"/>
    </source>
</evidence>
<evidence type="ECO:0000256" key="3">
    <source>
        <dbReference type="ARBA" id="ARBA00022741"/>
    </source>
</evidence>
<dbReference type="EMBL" id="WAEM01000002">
    <property type="protein sequence ID" value="KAB1157126.1"/>
    <property type="molecule type" value="Genomic_DNA"/>
</dbReference>
<proteinExistence type="inferred from homology"/>
<dbReference type="Gene3D" id="3.40.50.300">
    <property type="entry name" value="P-loop containing nucleotide triphosphate hydrolases"/>
    <property type="match status" value="1"/>
</dbReference>
<dbReference type="GO" id="GO:0005525">
    <property type="term" value="F:GTP binding"/>
    <property type="evidence" value="ECO:0007669"/>
    <property type="project" value="UniProtKB-UniRule"/>
</dbReference>
<keyword evidence="1 6" id="KW-0963">Cytoplasm</keyword>
<dbReference type="InterPro" id="IPR005225">
    <property type="entry name" value="Small_GTP-bd"/>
</dbReference>
<evidence type="ECO:0000256" key="6">
    <source>
        <dbReference type="HAMAP-Rule" id="MF_00900"/>
    </source>
</evidence>
<comment type="cofactor">
    <cofactor evidence="8">
        <name>Mg(2+)</name>
        <dbReference type="ChEBI" id="CHEBI:18420"/>
    </cofactor>
</comment>
<dbReference type="Proteomes" id="UP000490922">
    <property type="component" value="Unassembled WGS sequence"/>
</dbReference>
<dbReference type="PROSITE" id="PS51705">
    <property type="entry name" value="G_HFLX"/>
    <property type="match status" value="1"/>
</dbReference>
<dbReference type="SUPFAM" id="SSF52540">
    <property type="entry name" value="P-loop containing nucleoside triphosphate hydrolases"/>
    <property type="match status" value="1"/>
</dbReference>
<evidence type="ECO:0000256" key="7">
    <source>
        <dbReference type="PIRSR" id="PIRSR006809-1"/>
    </source>
</evidence>
<dbReference type="InterPro" id="IPR032305">
    <property type="entry name" value="GTP-bd_M"/>
</dbReference>
<dbReference type="GO" id="GO:0046872">
    <property type="term" value="F:metal ion binding"/>
    <property type="evidence" value="ECO:0007669"/>
    <property type="project" value="UniProtKB-KW"/>
</dbReference>
<comment type="similarity">
    <text evidence="6">Belongs to the TRAFAC class OBG-HflX-like GTPase superfamily. HflX GTPase family.</text>
</comment>
<name>A0A7J5AHT3_9FLAO</name>
<sequence length="408" mass="47144">MLEKETIKFEKTVIVGIVTQNQTEDKLKEYLDELEFLTFTAGGEVIKRFFQKMERPNPKTFLGTGKMEEINHYVKENGISTVIFDDELSPSQQKNITKILDCKVLDRTNLILDIFAQRAESSYAKTQVELAQCIYLLPRLSGMWTHLERQKGGIGMRGPGETEIETDRRIVRDRIALLKDKIKVIDKQMSVQRGNRGAMVRVALVGYTNVGKSTLMNVISKSEVFVENKLFATLDTTVRKVVIKNLPFLLSDTVGFIRKLPTQLVDSFKSTLDEVREADLLLHVVDISHPDFEDHIASVNQTLLDIKSNNKPIIMVFNKIDAYKHLTIDEDDLITEKTKKHYTLQEWKQTWMSNVGEENALFISAINKENIEEFRARVYEAVRQIHITRFPYNKFLYPDYKDVIENED</sequence>
<feature type="binding site" evidence="7">
    <location>
        <begin position="206"/>
        <end position="213"/>
    </location>
    <ligand>
        <name>GTP</name>
        <dbReference type="ChEBI" id="CHEBI:37565"/>
    </ligand>
</feature>
<dbReference type="GO" id="GO:0003924">
    <property type="term" value="F:GTPase activity"/>
    <property type="evidence" value="ECO:0007669"/>
    <property type="project" value="UniProtKB-UniRule"/>
</dbReference>
<dbReference type="RefSeq" id="WP_151107119.1">
    <property type="nucleotide sequence ID" value="NZ_WAEM01000002.1"/>
</dbReference>
<protein>
    <recommendedName>
        <fullName evidence="6">GTPase HflX</fullName>
    </recommendedName>
    <alternativeName>
        <fullName evidence="6">GTP-binding protein HflX</fullName>
    </alternativeName>
</protein>
<feature type="binding site" evidence="7">
    <location>
        <begin position="252"/>
        <end position="255"/>
    </location>
    <ligand>
        <name>GTP</name>
        <dbReference type="ChEBI" id="CHEBI:37565"/>
    </ligand>
</feature>
<dbReference type="InterPro" id="IPR006073">
    <property type="entry name" value="GTP-bd"/>
</dbReference>
<dbReference type="OrthoDB" id="9812272at2"/>
<dbReference type="InterPro" id="IPR030394">
    <property type="entry name" value="G_HFLX_dom"/>
</dbReference>
<keyword evidence="3 6" id="KW-0547">Nucleotide-binding</keyword>
<dbReference type="PANTHER" id="PTHR10229:SF0">
    <property type="entry name" value="GTP-BINDING PROTEIN 6-RELATED"/>
    <property type="match status" value="1"/>
</dbReference>
<dbReference type="Pfam" id="PF13167">
    <property type="entry name" value="GTP-bdg_N"/>
    <property type="match status" value="1"/>
</dbReference>
<evidence type="ECO:0000259" key="9">
    <source>
        <dbReference type="PROSITE" id="PS51705"/>
    </source>
</evidence>
<evidence type="ECO:0000256" key="4">
    <source>
        <dbReference type="ARBA" id="ARBA00022842"/>
    </source>
</evidence>
<comment type="subcellular location">
    <subcellularLocation>
        <location evidence="6">Cytoplasm</location>
    </subcellularLocation>
    <text evidence="6">May associate with membranes.</text>
</comment>
<dbReference type="PANTHER" id="PTHR10229">
    <property type="entry name" value="GTP-BINDING PROTEIN HFLX"/>
    <property type="match status" value="1"/>
</dbReference>
<comment type="function">
    <text evidence="6">GTPase that associates with the 50S ribosomal subunit and may have a role during protein synthesis or ribosome biogenesis.</text>
</comment>
<dbReference type="Gene3D" id="6.10.250.2860">
    <property type="match status" value="1"/>
</dbReference>
<dbReference type="GO" id="GO:0043022">
    <property type="term" value="F:ribosome binding"/>
    <property type="evidence" value="ECO:0007669"/>
    <property type="project" value="TreeGrafter"/>
</dbReference>
<reference evidence="10 11" key="1">
    <citation type="submission" date="2019-09" db="EMBL/GenBank/DDBJ databases">
        <title>Flavobacterium sp. nov., isolated from glacier ice.</title>
        <authorList>
            <person name="Liu Q."/>
        </authorList>
    </citation>
    <scope>NUCLEOTIDE SEQUENCE [LARGE SCALE GENOMIC DNA]</scope>
    <source>
        <strain evidence="10 11">NBRC 112527</strain>
    </source>
</reference>
<comment type="subunit">
    <text evidence="6">Monomer. Associates with the 50S ribosomal subunit.</text>
</comment>
<dbReference type="HAMAP" id="MF_00900">
    <property type="entry name" value="GTPase_HflX"/>
    <property type="match status" value="1"/>
</dbReference>
<dbReference type="NCBIfam" id="TIGR00231">
    <property type="entry name" value="small_GTP"/>
    <property type="match status" value="1"/>
</dbReference>
<feature type="binding site" evidence="7">
    <location>
        <begin position="318"/>
        <end position="321"/>
    </location>
    <ligand>
        <name>GTP</name>
        <dbReference type="ChEBI" id="CHEBI:37565"/>
    </ligand>
</feature>
<feature type="binding site" evidence="7">
    <location>
        <begin position="231"/>
        <end position="235"/>
    </location>
    <ligand>
        <name>GTP</name>
        <dbReference type="ChEBI" id="CHEBI:37565"/>
    </ligand>
</feature>
<dbReference type="GO" id="GO:0005737">
    <property type="term" value="C:cytoplasm"/>
    <property type="evidence" value="ECO:0007669"/>
    <property type="project" value="UniProtKB-SubCell"/>
</dbReference>
<dbReference type="Pfam" id="PF01926">
    <property type="entry name" value="MMR_HSR1"/>
    <property type="match status" value="1"/>
</dbReference>